<dbReference type="AlphaFoldDB" id="A0A2N0VIU5"/>
<accession>A0A2N0VIU5</accession>
<comment type="caution">
    <text evidence="1">The sequence shown here is derived from an EMBL/GenBank/DDBJ whole genome shotgun (WGS) entry which is preliminary data.</text>
</comment>
<evidence type="ECO:0000313" key="1">
    <source>
        <dbReference type="EMBL" id="PKD44125.1"/>
    </source>
</evidence>
<sequence>MIIKTESFEKGVEQLFSKVQNKKRERPGDSRSLFLFTKKNFFVIIQLLKLNFYRNLFSPNDKILRFFRLLFIDG</sequence>
<gene>
    <name evidence="1" type="ORF">CWD77_01250</name>
</gene>
<dbReference type="Proteomes" id="UP000233398">
    <property type="component" value="Unassembled WGS sequence"/>
</dbReference>
<organism evidence="1 2">
    <name type="scientific">Rhodohalobacter barkolensis</name>
    <dbReference type="NCBI Taxonomy" id="2053187"/>
    <lineage>
        <taxon>Bacteria</taxon>
        <taxon>Pseudomonadati</taxon>
        <taxon>Balneolota</taxon>
        <taxon>Balneolia</taxon>
        <taxon>Balneolales</taxon>
        <taxon>Balneolaceae</taxon>
        <taxon>Rhodohalobacter</taxon>
    </lineage>
</organism>
<proteinExistence type="predicted"/>
<name>A0A2N0VIU5_9BACT</name>
<evidence type="ECO:0000313" key="2">
    <source>
        <dbReference type="Proteomes" id="UP000233398"/>
    </source>
</evidence>
<protein>
    <submittedName>
        <fullName evidence="1">Uncharacterized protein</fullName>
    </submittedName>
</protein>
<reference evidence="1 2" key="1">
    <citation type="submission" date="2017-11" db="EMBL/GenBank/DDBJ databases">
        <title>Rhodohalobacter 15182 sp. nov., isolated from a salt lake.</title>
        <authorList>
            <person name="Han S."/>
        </authorList>
    </citation>
    <scope>NUCLEOTIDE SEQUENCE [LARGE SCALE GENOMIC DNA]</scope>
    <source>
        <strain evidence="1 2">15182</strain>
    </source>
</reference>
<keyword evidence="2" id="KW-1185">Reference proteome</keyword>
<dbReference type="EMBL" id="PISP01000001">
    <property type="protein sequence ID" value="PKD44125.1"/>
    <property type="molecule type" value="Genomic_DNA"/>
</dbReference>